<keyword evidence="2" id="KW-1185">Reference proteome</keyword>
<evidence type="ECO:0000313" key="2">
    <source>
        <dbReference type="Proteomes" id="UP000250369"/>
    </source>
</evidence>
<proteinExistence type="predicted"/>
<gene>
    <name evidence="1" type="ORF">DQG23_06975</name>
</gene>
<sequence length="124" mass="14369">MHQELLEALRAVVKAETGLLRNELMDRFTMLNGRLEQIHIRVDNLHNELYDMRSEWKLWSESFRNPEPAKEEAGTESDTLSDTDATALHSAALAERFATKRDIHYLASKLGVHELEIDRLKRVN</sequence>
<organism evidence="1 2">
    <name type="scientific">Paenibacillus contaminans</name>
    <dbReference type="NCBI Taxonomy" id="450362"/>
    <lineage>
        <taxon>Bacteria</taxon>
        <taxon>Bacillati</taxon>
        <taxon>Bacillota</taxon>
        <taxon>Bacilli</taxon>
        <taxon>Bacillales</taxon>
        <taxon>Paenibacillaceae</taxon>
        <taxon>Paenibacillus</taxon>
    </lineage>
</organism>
<comment type="caution">
    <text evidence="1">The sequence shown here is derived from an EMBL/GenBank/DDBJ whole genome shotgun (WGS) entry which is preliminary data.</text>
</comment>
<evidence type="ECO:0000313" key="1">
    <source>
        <dbReference type="EMBL" id="RAV21795.1"/>
    </source>
</evidence>
<dbReference type="EMBL" id="QMFB01000003">
    <property type="protein sequence ID" value="RAV21795.1"/>
    <property type="molecule type" value="Genomic_DNA"/>
</dbReference>
<dbReference type="AlphaFoldDB" id="A0A329MPI6"/>
<protein>
    <submittedName>
        <fullName evidence="1">Uncharacterized protein</fullName>
    </submittedName>
</protein>
<name>A0A329MPI6_9BACL</name>
<dbReference type="Proteomes" id="UP000250369">
    <property type="component" value="Unassembled WGS sequence"/>
</dbReference>
<reference evidence="1 2" key="1">
    <citation type="journal article" date="2009" name="Int. J. Syst. Evol. Microbiol.">
        <title>Paenibacillus contaminans sp. nov., isolated from a contaminated laboratory plate.</title>
        <authorList>
            <person name="Chou J.H."/>
            <person name="Lee J.H."/>
            <person name="Lin M.C."/>
            <person name="Chang P.S."/>
            <person name="Arun A.B."/>
            <person name="Young C.C."/>
            <person name="Chen W.M."/>
        </authorList>
    </citation>
    <scope>NUCLEOTIDE SEQUENCE [LARGE SCALE GENOMIC DNA]</scope>
    <source>
        <strain evidence="1 2">CKOBP-6</strain>
    </source>
</reference>
<accession>A0A329MPI6</accession>